<evidence type="ECO:0000256" key="1">
    <source>
        <dbReference type="SAM" id="MobiDB-lite"/>
    </source>
</evidence>
<sequence length="180" mass="19523">MSANDSSPPSLQKFSPPTCHAAAPQTPSLSSSPLSGLSSRLSNGSFSTQSLTNSRGSMHGVSFLLQIGLTRETVTIEAQDLSLSAVKDLVCSIVYQKFIPYVDCCILKHQTYSCQGESEEEPKQERMGTEGVFKSREMSVEEAVDGQNVSLHHDQVLQRQVLNLAFKHCSGCEEAEHAAC</sequence>
<feature type="compositionally biased region" description="Polar residues" evidence="1">
    <location>
        <begin position="1"/>
        <end position="15"/>
    </location>
</feature>
<name>A0A8C9ET64_PAVCR</name>
<organism evidence="3 4">
    <name type="scientific">Pavo cristatus</name>
    <name type="common">Indian peafowl</name>
    <name type="synonym">Blue peafowl</name>
    <dbReference type="NCBI Taxonomy" id="9049"/>
    <lineage>
        <taxon>Eukaryota</taxon>
        <taxon>Metazoa</taxon>
        <taxon>Chordata</taxon>
        <taxon>Craniata</taxon>
        <taxon>Vertebrata</taxon>
        <taxon>Euteleostomi</taxon>
        <taxon>Archelosauria</taxon>
        <taxon>Archosauria</taxon>
        <taxon>Dinosauria</taxon>
        <taxon>Saurischia</taxon>
        <taxon>Theropoda</taxon>
        <taxon>Coelurosauria</taxon>
        <taxon>Aves</taxon>
        <taxon>Neognathae</taxon>
        <taxon>Galloanserae</taxon>
        <taxon>Galliformes</taxon>
        <taxon>Phasianidae</taxon>
        <taxon>Phasianinae</taxon>
        <taxon>Pavo</taxon>
    </lineage>
</organism>
<accession>A0A8C9ET64</accession>
<evidence type="ECO:0000313" key="4">
    <source>
        <dbReference type="Proteomes" id="UP000694428"/>
    </source>
</evidence>
<proteinExistence type="predicted"/>
<keyword evidence="4" id="KW-1185">Reference proteome</keyword>
<evidence type="ECO:0000313" key="3">
    <source>
        <dbReference type="Ensembl" id="ENSPSTP00000005491.1"/>
    </source>
</evidence>
<reference evidence="3" key="2">
    <citation type="submission" date="2025-09" db="UniProtKB">
        <authorList>
            <consortium name="Ensembl"/>
        </authorList>
    </citation>
    <scope>IDENTIFICATION</scope>
</reference>
<feature type="domain" description="Serine/threonine-protein kinase D1-3-like ubiquitin-like" evidence="2">
    <location>
        <begin position="61"/>
        <end position="98"/>
    </location>
</feature>
<feature type="region of interest" description="Disordered" evidence="1">
    <location>
        <begin position="1"/>
        <end position="36"/>
    </location>
</feature>
<dbReference type="InterPro" id="IPR057764">
    <property type="entry name" value="Ubiquitin_PRKD1-3_N"/>
</dbReference>
<evidence type="ECO:0000259" key="2">
    <source>
        <dbReference type="Pfam" id="PF25525"/>
    </source>
</evidence>
<reference evidence="3" key="1">
    <citation type="submission" date="2025-08" db="UniProtKB">
        <authorList>
            <consortium name="Ensembl"/>
        </authorList>
    </citation>
    <scope>IDENTIFICATION</scope>
</reference>
<dbReference type="AlphaFoldDB" id="A0A8C9ET64"/>
<dbReference type="Pfam" id="PF25525">
    <property type="entry name" value="Ubiquitin_PRKD1_N"/>
    <property type="match status" value="1"/>
</dbReference>
<dbReference type="Proteomes" id="UP000694428">
    <property type="component" value="Unplaced"/>
</dbReference>
<protein>
    <recommendedName>
        <fullName evidence="2">Serine/threonine-protein kinase D1-3-like ubiquitin-like domain-containing protein</fullName>
    </recommendedName>
</protein>
<dbReference type="Ensembl" id="ENSPSTT00000005765.1">
    <property type="protein sequence ID" value="ENSPSTP00000005491.1"/>
    <property type="gene ID" value="ENSPSTG00000003887.1"/>
</dbReference>